<reference evidence="1 2" key="1">
    <citation type="journal article" date="2015" name="Stand. Genomic Sci.">
        <title>Genomic Encyclopedia of Bacterial and Archaeal Type Strains, Phase III: the genomes of soil and plant-associated and newly described type strains.</title>
        <authorList>
            <person name="Whitman W.B."/>
            <person name="Woyke T."/>
            <person name="Klenk H.P."/>
            <person name="Zhou Y."/>
            <person name="Lilburn T.G."/>
            <person name="Beck B.J."/>
            <person name="De Vos P."/>
            <person name="Vandamme P."/>
            <person name="Eisen J.A."/>
            <person name="Garrity G."/>
            <person name="Hugenholtz P."/>
            <person name="Kyrpides N.C."/>
        </authorList>
    </citation>
    <scope>NUCLEOTIDE SEQUENCE [LARGE SCALE GENOMIC DNA]</scope>
    <source>
        <strain evidence="1 2">VKM Ac-2572</strain>
    </source>
</reference>
<gene>
    <name evidence="1" type="ORF">EV652_10386</name>
</gene>
<dbReference type="Proteomes" id="UP000294508">
    <property type="component" value="Unassembled WGS sequence"/>
</dbReference>
<protein>
    <submittedName>
        <fullName evidence="1">Uncharacterized protein</fullName>
    </submittedName>
</protein>
<accession>A0A4R2HPW0</accession>
<keyword evidence="2" id="KW-1185">Reference proteome</keyword>
<comment type="caution">
    <text evidence="1">The sequence shown here is derived from an EMBL/GenBank/DDBJ whole genome shotgun (WGS) entry which is preliminary data.</text>
</comment>
<organism evidence="1 2">
    <name type="scientific">Kribbella steppae</name>
    <dbReference type="NCBI Taxonomy" id="2512223"/>
    <lineage>
        <taxon>Bacteria</taxon>
        <taxon>Bacillati</taxon>
        <taxon>Actinomycetota</taxon>
        <taxon>Actinomycetes</taxon>
        <taxon>Propionibacteriales</taxon>
        <taxon>Kribbellaceae</taxon>
        <taxon>Kribbella</taxon>
    </lineage>
</organism>
<evidence type="ECO:0000313" key="1">
    <source>
        <dbReference type="EMBL" id="TCO33087.1"/>
    </source>
</evidence>
<evidence type="ECO:0000313" key="2">
    <source>
        <dbReference type="Proteomes" id="UP000294508"/>
    </source>
</evidence>
<proteinExistence type="predicted"/>
<dbReference type="AlphaFoldDB" id="A0A4R2HPW0"/>
<name>A0A4R2HPW0_9ACTN</name>
<sequence length="39" mass="3889">MKLMNLAGCFSSCGRSSLGVSGAIGGSLTTEIRKPACPS</sequence>
<dbReference type="EMBL" id="SLWN01000003">
    <property type="protein sequence ID" value="TCO33087.1"/>
    <property type="molecule type" value="Genomic_DNA"/>
</dbReference>